<feature type="domain" description="Alpha-L-rhamnosidase C-terminal" evidence="5">
    <location>
        <begin position="912"/>
        <end position="979"/>
    </location>
</feature>
<comment type="caution">
    <text evidence="7">The sequence shown here is derived from an EMBL/GenBank/DDBJ whole genome shotgun (WGS) entry which is preliminary data.</text>
</comment>
<dbReference type="EMBL" id="JACXIZ010000028">
    <property type="protein sequence ID" value="MBD2846840.1"/>
    <property type="molecule type" value="Genomic_DNA"/>
</dbReference>
<evidence type="ECO:0000259" key="2">
    <source>
        <dbReference type="Pfam" id="PF05592"/>
    </source>
</evidence>
<organism evidence="7 8">
    <name type="scientific">Paenibacillus sabuli</name>
    <dbReference type="NCBI Taxonomy" id="2772509"/>
    <lineage>
        <taxon>Bacteria</taxon>
        <taxon>Bacillati</taxon>
        <taxon>Bacillota</taxon>
        <taxon>Bacilli</taxon>
        <taxon>Bacillales</taxon>
        <taxon>Paenibacillaceae</taxon>
        <taxon>Paenibacillus</taxon>
    </lineage>
</organism>
<accession>A0A927GT87</accession>
<dbReference type="Gene3D" id="2.60.120.260">
    <property type="entry name" value="Galactose-binding domain-like"/>
    <property type="match status" value="3"/>
</dbReference>
<dbReference type="RefSeq" id="WP_190919597.1">
    <property type="nucleotide sequence ID" value="NZ_JACXIZ010000028.1"/>
</dbReference>
<name>A0A927GT87_9BACL</name>
<dbReference type="InterPro" id="IPR048653">
    <property type="entry name" value="RhaB_D2"/>
</dbReference>
<dbReference type="PANTHER" id="PTHR34987:SF2">
    <property type="entry name" value="B, PUTATIVE (AFU_ORTHOLOGUE AFUA_7G05040)-RELATED"/>
    <property type="match status" value="1"/>
</dbReference>
<keyword evidence="8" id="KW-1185">Reference proteome</keyword>
<dbReference type="Pfam" id="PF21557">
    <property type="entry name" value="RhaB_D2"/>
    <property type="match status" value="1"/>
</dbReference>
<evidence type="ECO:0000313" key="8">
    <source>
        <dbReference type="Proteomes" id="UP000621560"/>
    </source>
</evidence>
<feature type="domain" description="Alpha-L-rhamnosidase" evidence="6">
    <location>
        <begin position="233"/>
        <end position="405"/>
    </location>
</feature>
<dbReference type="InterPro" id="IPR035398">
    <property type="entry name" value="Bac_rhamnosid_C"/>
</dbReference>
<evidence type="ECO:0000256" key="1">
    <source>
        <dbReference type="SAM" id="MobiDB-lite"/>
    </source>
</evidence>
<reference evidence="7" key="1">
    <citation type="submission" date="2020-09" db="EMBL/GenBank/DDBJ databases">
        <title>A novel bacterium of genus Paenibacillus, isolated from South China Sea.</title>
        <authorList>
            <person name="Huang H."/>
            <person name="Mo K."/>
            <person name="Hu Y."/>
        </authorList>
    </citation>
    <scope>NUCLEOTIDE SEQUENCE</scope>
    <source>
        <strain evidence="7">IB182496</strain>
    </source>
</reference>
<dbReference type="Proteomes" id="UP000621560">
    <property type="component" value="Unassembled WGS sequence"/>
</dbReference>
<proteinExistence type="predicted"/>
<dbReference type="SUPFAM" id="SSF49785">
    <property type="entry name" value="Galactose-binding domain-like"/>
    <property type="match status" value="1"/>
</dbReference>
<feature type="domain" description="Alpha-L-rhamnosidase concanavalin-like" evidence="2">
    <location>
        <begin position="452"/>
        <end position="529"/>
    </location>
</feature>
<dbReference type="SUPFAM" id="SSF48208">
    <property type="entry name" value="Six-hairpin glycosidases"/>
    <property type="match status" value="1"/>
</dbReference>
<evidence type="ECO:0000259" key="6">
    <source>
        <dbReference type="Pfam" id="PF21557"/>
    </source>
</evidence>
<dbReference type="Pfam" id="PF05592">
    <property type="entry name" value="Bac_rhamnosid"/>
    <property type="match status" value="1"/>
</dbReference>
<dbReference type="Pfam" id="PF17389">
    <property type="entry name" value="Bac_rhamnosid6H"/>
    <property type="match status" value="1"/>
</dbReference>
<dbReference type="GO" id="GO:0005975">
    <property type="term" value="P:carbohydrate metabolic process"/>
    <property type="evidence" value="ECO:0007669"/>
    <property type="project" value="InterPro"/>
</dbReference>
<dbReference type="InterPro" id="IPR013737">
    <property type="entry name" value="Bac_rhamnosid_N"/>
</dbReference>
<keyword evidence="7" id="KW-0378">Hydrolase</keyword>
<feature type="compositionally biased region" description="Low complexity" evidence="1">
    <location>
        <begin position="118"/>
        <end position="127"/>
    </location>
</feature>
<evidence type="ECO:0000259" key="5">
    <source>
        <dbReference type="Pfam" id="PF17390"/>
    </source>
</evidence>
<dbReference type="InterPro" id="IPR008902">
    <property type="entry name" value="Rhamnosid_concanavalin"/>
</dbReference>
<evidence type="ECO:0000259" key="3">
    <source>
        <dbReference type="Pfam" id="PF08531"/>
    </source>
</evidence>
<dbReference type="GO" id="GO:0016787">
    <property type="term" value="F:hydrolase activity"/>
    <property type="evidence" value="ECO:0007669"/>
    <property type="project" value="UniProtKB-KW"/>
</dbReference>
<dbReference type="Pfam" id="PF17390">
    <property type="entry name" value="Bac_rhamnosid_C"/>
    <property type="match status" value="1"/>
</dbReference>
<dbReference type="Gene3D" id="1.50.10.10">
    <property type="match status" value="1"/>
</dbReference>
<evidence type="ECO:0000313" key="7">
    <source>
        <dbReference type="EMBL" id="MBD2846840.1"/>
    </source>
</evidence>
<dbReference type="AlphaFoldDB" id="A0A927GT87"/>
<dbReference type="PANTHER" id="PTHR34987">
    <property type="entry name" value="C, PUTATIVE (AFU_ORTHOLOGUE AFUA_3G02880)-RELATED"/>
    <property type="match status" value="1"/>
</dbReference>
<dbReference type="InterPro" id="IPR035396">
    <property type="entry name" value="Bac_rhamnosid6H"/>
</dbReference>
<protein>
    <submittedName>
        <fullName evidence="7">Family 78 glycoside hydrolase catalytic domain</fullName>
    </submittedName>
</protein>
<feature type="domain" description="Alpha-L-rhamnosidase six-hairpin glycosidase" evidence="4">
    <location>
        <begin position="551"/>
        <end position="908"/>
    </location>
</feature>
<dbReference type="InterPro" id="IPR008928">
    <property type="entry name" value="6-hairpin_glycosidase_sf"/>
</dbReference>
<dbReference type="Pfam" id="PF08531">
    <property type="entry name" value="Bac_rhamnosid_N"/>
    <property type="match status" value="1"/>
</dbReference>
<dbReference type="InterPro" id="IPR012341">
    <property type="entry name" value="6hp_glycosidase-like_sf"/>
</dbReference>
<gene>
    <name evidence="7" type="ORF">IDH44_16710</name>
</gene>
<sequence length="991" mass="110269">MWQGKWIWDNGAPSPRNGWHCFRQSVRLEQPAPDARLRITADSRYVLYVNGTLVGRGPVRSWPEQLSYDEYEVGHLLRPGADNAIAVLVTHYGISTFQYLRGRGGLLAELLSATDDAQGAAAQPGQDAARRSPRVLASTDEDWRTQVHAGYDAHTSRISCQLGFTERFDARALNDDWTKPGFDDSSWEKARTLGPAGLSPWGMPVPRDIPYLTEEPVRAVRVERLRFTRPIAWAAVVDVRSLFAPESAAHANNIQLVGLLAARIHLAGRGTLTIGSVDDGRLPLRVTVDGVAPPEAAWSGERPERYAAVPLEAGEHLIVLDVSGQTHGHGYHIAFDSDVPLRVRALDDESDSAFTAIGPFDTVEVIDHQQTRELRRGHPAYARAAAAASVEELTALSDWLAPVPPALVNLEDTFTHAVWTSEARELPVPHELQLALAAGPDGAALPLEPGADTELIVDFGRELTGYLAFEIEAEAGTTLDLYGFEYMRRGWLQHTYQLDNTMRYVTAEGRQRYVSPIRRGLRYVQIAVRGAQRPLRLYDLQLRLSTYPVAELGRFQSSDALLERIWHISRETTRMCMEDTFVDCPAFEQVFWVGDARNEALVSYYAFGSSPIVERCLRLVPGSAFQSPLYADQVPSGWNSVIPNWTLFWVTACREYYDYTGSLAFARDIWPQMRAALEAFLGRLQPDGLFVHQGWNLLEWGNFEQPRDGIVTPQNMFLVKALRDAAYVAEAVQDQEDAARYVAEADKLRECVDRLLWDESRQAYVDCIRPDGSLSQTISMQAQVVALLCDIPQGERAARLARYLEQPPAAFVQIGSPFMSFFLHEAMARLGRYDLLADDIRRSYGVMVEHDATTCWEVFIGSSISPEQRADGLEEAQLPELVRDGHPSPPTRSHCHAWSAGPAYFLGAYALGVRGLTPGWTRVAVQPQLCGLTRARGAVPLPGGGCIDVEWQADLATGRFYLRVEAPQGVELDIAAPDDLELVLRELRIGY</sequence>
<feature type="domain" description="Bacterial alpha-L-rhamnosidase N-terminal" evidence="3">
    <location>
        <begin position="34"/>
        <end position="193"/>
    </location>
</feature>
<evidence type="ECO:0000259" key="4">
    <source>
        <dbReference type="Pfam" id="PF17389"/>
    </source>
</evidence>
<dbReference type="Gene3D" id="2.60.420.10">
    <property type="entry name" value="Maltose phosphorylase, domain 3"/>
    <property type="match status" value="1"/>
</dbReference>
<dbReference type="InterPro" id="IPR008979">
    <property type="entry name" value="Galactose-bd-like_sf"/>
</dbReference>
<feature type="region of interest" description="Disordered" evidence="1">
    <location>
        <begin position="118"/>
        <end position="138"/>
    </location>
</feature>